<evidence type="ECO:0000256" key="1">
    <source>
        <dbReference type="SAM" id="Phobius"/>
    </source>
</evidence>
<feature type="domain" description="AB hydrolase-1" evidence="2">
    <location>
        <begin position="35"/>
        <end position="144"/>
    </location>
</feature>
<dbReference type="InterPro" id="IPR000639">
    <property type="entry name" value="Epox_hydrolase-like"/>
</dbReference>
<keyword evidence="1" id="KW-0472">Membrane</keyword>
<keyword evidence="4" id="KW-1185">Reference proteome</keyword>
<keyword evidence="1" id="KW-1133">Transmembrane helix</keyword>
<dbReference type="Gene3D" id="3.40.50.1820">
    <property type="entry name" value="alpha/beta hydrolase"/>
    <property type="match status" value="1"/>
</dbReference>
<dbReference type="PANTHER" id="PTHR46438:SF11">
    <property type="entry name" value="LIPASE-RELATED"/>
    <property type="match status" value="1"/>
</dbReference>
<dbReference type="InterPro" id="IPR000073">
    <property type="entry name" value="AB_hydrolase_1"/>
</dbReference>
<sequence>MLNAKQHSGTHATEQSFVKVAPTVTLRYEKSGEGPPLVLLHTIRTQIEYFRELAPLLAKKFTVYAVDLPGHGLSSIDTSELYDEPYMRKQIIAFLQSMDLRGVTMVGESIGAVISLTTASDVPGRVKAVYALNTYDYETRYGDGLRRGNWFANLIIGGLQIPVFGAIAAAIATPWIVRKVMGGGYADPRKLPADLLALFFKAGSRPHYHYVERKVLAVWRSWSTARERYFGVEAPVTLIYGEKDWSRVPERYRTRDALKNVRMFTLRNTGHFSAVENPQEVAKIILA</sequence>
<comment type="caution">
    <text evidence="3">The sequence shown here is derived from an EMBL/GenBank/DDBJ whole genome shotgun (WGS) entry which is preliminary data.</text>
</comment>
<dbReference type="PRINTS" id="PR00412">
    <property type="entry name" value="EPOXHYDRLASE"/>
</dbReference>
<dbReference type="SUPFAM" id="SSF53474">
    <property type="entry name" value="alpha/beta-Hydrolases"/>
    <property type="match status" value="1"/>
</dbReference>
<dbReference type="Proteomes" id="UP000573499">
    <property type="component" value="Unassembled WGS sequence"/>
</dbReference>
<accession>A0A7W2ILX1</accession>
<dbReference type="GO" id="GO:0016787">
    <property type="term" value="F:hydrolase activity"/>
    <property type="evidence" value="ECO:0007669"/>
    <property type="project" value="UniProtKB-KW"/>
</dbReference>
<evidence type="ECO:0000313" key="3">
    <source>
        <dbReference type="EMBL" id="MBA5688906.1"/>
    </source>
</evidence>
<dbReference type="RefSeq" id="WP_182154958.1">
    <property type="nucleotide sequence ID" value="NZ_JACEZU010000008.1"/>
</dbReference>
<gene>
    <name evidence="3" type="ORF">H3H39_17835</name>
</gene>
<reference evidence="3 4" key="1">
    <citation type="submission" date="2020-07" db="EMBL/GenBank/DDBJ databases">
        <title>Novel species isolated from subtropical streams in China.</title>
        <authorList>
            <person name="Lu H."/>
        </authorList>
    </citation>
    <scope>NUCLEOTIDE SEQUENCE [LARGE SCALE GENOMIC DNA]</scope>
    <source>
        <strain evidence="3 4">LX47W</strain>
    </source>
</reference>
<keyword evidence="1" id="KW-0812">Transmembrane</keyword>
<dbReference type="EMBL" id="JACEZU010000008">
    <property type="protein sequence ID" value="MBA5688906.1"/>
    <property type="molecule type" value="Genomic_DNA"/>
</dbReference>
<keyword evidence="3" id="KW-0378">Hydrolase</keyword>
<organism evidence="3 4">
    <name type="scientific">Rugamonas apoptosis</name>
    <dbReference type="NCBI Taxonomy" id="2758570"/>
    <lineage>
        <taxon>Bacteria</taxon>
        <taxon>Pseudomonadati</taxon>
        <taxon>Pseudomonadota</taxon>
        <taxon>Betaproteobacteria</taxon>
        <taxon>Burkholderiales</taxon>
        <taxon>Oxalobacteraceae</taxon>
        <taxon>Telluria group</taxon>
        <taxon>Rugamonas</taxon>
    </lineage>
</organism>
<dbReference type="Pfam" id="PF00561">
    <property type="entry name" value="Abhydrolase_1"/>
    <property type="match status" value="1"/>
</dbReference>
<dbReference type="AlphaFoldDB" id="A0A7W2ILX1"/>
<evidence type="ECO:0000313" key="4">
    <source>
        <dbReference type="Proteomes" id="UP000573499"/>
    </source>
</evidence>
<name>A0A7W2ILX1_9BURK</name>
<feature type="transmembrane region" description="Helical" evidence="1">
    <location>
        <begin position="150"/>
        <end position="177"/>
    </location>
</feature>
<dbReference type="InterPro" id="IPR029058">
    <property type="entry name" value="AB_hydrolase_fold"/>
</dbReference>
<dbReference type="PANTHER" id="PTHR46438">
    <property type="entry name" value="ALPHA/BETA-HYDROLASES SUPERFAMILY PROTEIN"/>
    <property type="match status" value="1"/>
</dbReference>
<evidence type="ECO:0000259" key="2">
    <source>
        <dbReference type="Pfam" id="PF00561"/>
    </source>
</evidence>
<protein>
    <submittedName>
        <fullName evidence="3">Alpha/beta hydrolase</fullName>
    </submittedName>
</protein>
<proteinExistence type="predicted"/>